<dbReference type="AlphaFoldDB" id="A0A9D1UM36"/>
<dbReference type="Proteomes" id="UP000824190">
    <property type="component" value="Unassembled WGS sequence"/>
</dbReference>
<gene>
    <name evidence="1" type="ORF">H9870_11910</name>
</gene>
<name>A0A9D1UM36_9CORY</name>
<evidence type="ECO:0000313" key="1">
    <source>
        <dbReference type="EMBL" id="HIW92353.1"/>
    </source>
</evidence>
<reference evidence="1" key="2">
    <citation type="submission" date="2021-04" db="EMBL/GenBank/DDBJ databases">
        <authorList>
            <person name="Gilroy R."/>
        </authorList>
    </citation>
    <scope>NUCLEOTIDE SEQUENCE</scope>
    <source>
        <strain evidence="1">CHK32-1732</strain>
    </source>
</reference>
<accession>A0A9D1UM36</accession>
<evidence type="ECO:0000313" key="2">
    <source>
        <dbReference type="Proteomes" id="UP000824190"/>
    </source>
</evidence>
<organism evidence="1 2">
    <name type="scientific">Candidatus Corynebacterium avicola</name>
    <dbReference type="NCBI Taxonomy" id="2838527"/>
    <lineage>
        <taxon>Bacteria</taxon>
        <taxon>Bacillati</taxon>
        <taxon>Actinomycetota</taxon>
        <taxon>Actinomycetes</taxon>
        <taxon>Mycobacteriales</taxon>
        <taxon>Corynebacteriaceae</taxon>
        <taxon>Corynebacterium</taxon>
    </lineage>
</organism>
<comment type="caution">
    <text evidence="1">The sequence shown here is derived from an EMBL/GenBank/DDBJ whole genome shotgun (WGS) entry which is preliminary data.</text>
</comment>
<sequence>MHDAARLRLRELTQSVYDIGDEVAEYIDNLTEAMADWDAELVGDCVLELNDAVAAGRTEVRVALAELNGLRQAFVSGIRSGSLSASLSANAVIDDHPGRTLSFLRGHTVTPIEPAPTPVVSTATLRLTLRKRNTEIIDQLSELAEWVVEQTRCAVEEQSVLLPQALARAEKHALELVATWRSSVVGDHSALVTELRGEAPPRFLAERARVERIVGKIRSRRAAAQQTG</sequence>
<reference evidence="1" key="1">
    <citation type="journal article" date="2021" name="PeerJ">
        <title>Extensive microbial diversity within the chicken gut microbiome revealed by metagenomics and culture.</title>
        <authorList>
            <person name="Gilroy R."/>
            <person name="Ravi A."/>
            <person name="Getino M."/>
            <person name="Pursley I."/>
            <person name="Horton D.L."/>
            <person name="Alikhan N.F."/>
            <person name="Baker D."/>
            <person name="Gharbi K."/>
            <person name="Hall N."/>
            <person name="Watson M."/>
            <person name="Adriaenssens E.M."/>
            <person name="Foster-Nyarko E."/>
            <person name="Jarju S."/>
            <person name="Secka A."/>
            <person name="Antonio M."/>
            <person name="Oren A."/>
            <person name="Chaudhuri R.R."/>
            <person name="La Ragione R."/>
            <person name="Hildebrand F."/>
            <person name="Pallen M.J."/>
        </authorList>
    </citation>
    <scope>NUCLEOTIDE SEQUENCE</scope>
    <source>
        <strain evidence="1">CHK32-1732</strain>
    </source>
</reference>
<dbReference type="EMBL" id="DXGC01000101">
    <property type="protein sequence ID" value="HIW92353.1"/>
    <property type="molecule type" value="Genomic_DNA"/>
</dbReference>
<proteinExistence type="predicted"/>
<protein>
    <submittedName>
        <fullName evidence="1">Uncharacterized protein</fullName>
    </submittedName>
</protein>